<gene>
    <name evidence="8" type="ORF">F8154_03985</name>
</gene>
<feature type="domain" description="MPN" evidence="7">
    <location>
        <begin position="78"/>
        <end position="201"/>
    </location>
</feature>
<keyword evidence="4" id="KW-0378">Hydrolase</keyword>
<dbReference type="GO" id="GO:0046872">
    <property type="term" value="F:metal ion binding"/>
    <property type="evidence" value="ECO:0007669"/>
    <property type="project" value="UniProtKB-KW"/>
</dbReference>
<dbReference type="Pfam" id="PF04002">
    <property type="entry name" value="RadC"/>
    <property type="match status" value="1"/>
</dbReference>
<keyword evidence="6" id="KW-0482">Metalloprotease</keyword>
<dbReference type="Proteomes" id="UP000432715">
    <property type="component" value="Unassembled WGS sequence"/>
</dbReference>
<comment type="caution">
    <text evidence="8">The sequence shown here is derived from an EMBL/GenBank/DDBJ whole genome shotgun (WGS) entry which is preliminary data.</text>
</comment>
<dbReference type="AlphaFoldDB" id="A0A6I0F2L3"/>
<accession>A0A6I0F2L3</accession>
<keyword evidence="3" id="KW-0479">Metal-binding</keyword>
<dbReference type="OrthoDB" id="9804482at2"/>
<reference evidence="8 9" key="1">
    <citation type="submission" date="2019-10" db="EMBL/GenBank/DDBJ databases">
        <title>Alkaliphilus serpentinus sp. nov. and Alkaliphilus pronyensis sp. nov., two novel anaerobic alkaliphilic species isolated from the serpentinized-hosted hydrothermal field of the Prony Bay (New Caledonia).</title>
        <authorList>
            <person name="Postec A."/>
        </authorList>
    </citation>
    <scope>NUCLEOTIDE SEQUENCE [LARGE SCALE GENOMIC DNA]</scope>
    <source>
        <strain evidence="8 9">LacV</strain>
    </source>
</reference>
<keyword evidence="9" id="KW-1185">Reference proteome</keyword>
<keyword evidence="5" id="KW-0862">Zinc</keyword>
<dbReference type="PANTHER" id="PTHR30471:SF3">
    <property type="entry name" value="UPF0758 PROTEIN YEES-RELATED"/>
    <property type="match status" value="1"/>
</dbReference>
<proteinExistence type="inferred from homology"/>
<evidence type="ECO:0000256" key="5">
    <source>
        <dbReference type="ARBA" id="ARBA00022833"/>
    </source>
</evidence>
<dbReference type="PROSITE" id="PS50249">
    <property type="entry name" value="MPN"/>
    <property type="match status" value="1"/>
</dbReference>
<dbReference type="InterPro" id="IPR037518">
    <property type="entry name" value="MPN"/>
</dbReference>
<evidence type="ECO:0000259" key="7">
    <source>
        <dbReference type="PROSITE" id="PS50249"/>
    </source>
</evidence>
<dbReference type="CDD" id="cd08071">
    <property type="entry name" value="MPN_DUF2466"/>
    <property type="match status" value="1"/>
</dbReference>
<dbReference type="InterPro" id="IPR001405">
    <property type="entry name" value="UPF0758"/>
</dbReference>
<evidence type="ECO:0000313" key="8">
    <source>
        <dbReference type="EMBL" id="KAB3536247.1"/>
    </source>
</evidence>
<evidence type="ECO:0000256" key="6">
    <source>
        <dbReference type="ARBA" id="ARBA00023049"/>
    </source>
</evidence>
<protein>
    <submittedName>
        <fullName evidence="8">DNA repair protein</fullName>
    </submittedName>
</protein>
<keyword evidence="2" id="KW-0645">Protease</keyword>
<name>A0A6I0F2L3_9FIRM</name>
<evidence type="ECO:0000313" key="9">
    <source>
        <dbReference type="Proteomes" id="UP000432715"/>
    </source>
</evidence>
<dbReference type="InterPro" id="IPR025657">
    <property type="entry name" value="RadC_JAB"/>
</dbReference>
<comment type="similarity">
    <text evidence="1">Belongs to the UPF0758 family.</text>
</comment>
<evidence type="ECO:0000256" key="3">
    <source>
        <dbReference type="ARBA" id="ARBA00022723"/>
    </source>
</evidence>
<sequence>MAKRIECSEVFYKSLRDLTGISITKIKRYSKEHNPFNILEHPMVIEPSERQLKKINMLNEFIASYGVLKLQKNQERIRFTTPSQAGAYFSSLLQGMKDRERFIVAFLDNSNSIIETRIVSEGTIDMAIVKPRDILKIAVTNDCTGMILSHNHPGTSLKFSCEDISVTQRIVDVFDPLDIRVIDHILIGGNNYASMANQGCLPKHVLNQSNYEPIHLQSVCEENLVTIDDEDELEL</sequence>
<dbReference type="Gene3D" id="3.40.140.10">
    <property type="entry name" value="Cytidine Deaminase, domain 2"/>
    <property type="match status" value="1"/>
</dbReference>
<evidence type="ECO:0000256" key="4">
    <source>
        <dbReference type="ARBA" id="ARBA00022801"/>
    </source>
</evidence>
<dbReference type="GO" id="GO:0006508">
    <property type="term" value="P:proteolysis"/>
    <property type="evidence" value="ECO:0007669"/>
    <property type="project" value="UniProtKB-KW"/>
</dbReference>
<dbReference type="PANTHER" id="PTHR30471">
    <property type="entry name" value="DNA REPAIR PROTEIN RADC"/>
    <property type="match status" value="1"/>
</dbReference>
<dbReference type="EMBL" id="WBZC01000012">
    <property type="protein sequence ID" value="KAB3536247.1"/>
    <property type="molecule type" value="Genomic_DNA"/>
</dbReference>
<evidence type="ECO:0000256" key="1">
    <source>
        <dbReference type="ARBA" id="ARBA00010243"/>
    </source>
</evidence>
<dbReference type="RefSeq" id="WP_151860303.1">
    <property type="nucleotide sequence ID" value="NZ_WBZC01000012.1"/>
</dbReference>
<organism evidence="8 9">
    <name type="scientific">Alkaliphilus pronyensis</name>
    <dbReference type="NCBI Taxonomy" id="1482732"/>
    <lineage>
        <taxon>Bacteria</taxon>
        <taxon>Bacillati</taxon>
        <taxon>Bacillota</taxon>
        <taxon>Clostridia</taxon>
        <taxon>Peptostreptococcales</taxon>
        <taxon>Natronincolaceae</taxon>
        <taxon>Alkaliphilus</taxon>
    </lineage>
</organism>
<dbReference type="GO" id="GO:0008237">
    <property type="term" value="F:metallopeptidase activity"/>
    <property type="evidence" value="ECO:0007669"/>
    <property type="project" value="UniProtKB-KW"/>
</dbReference>
<evidence type="ECO:0000256" key="2">
    <source>
        <dbReference type="ARBA" id="ARBA00022670"/>
    </source>
</evidence>